<comment type="subcellular location">
    <subcellularLocation>
        <location evidence="5">Membrane</location>
        <topology evidence="5">Single-pass membrane protein</topology>
    </subcellularLocation>
</comment>
<dbReference type="GO" id="GO:0015020">
    <property type="term" value="F:glucuronosyltransferase activity"/>
    <property type="evidence" value="ECO:0007669"/>
    <property type="project" value="UniProtKB-EC"/>
</dbReference>
<dbReference type="OrthoDB" id="5835829at2759"/>
<dbReference type="Gene3D" id="3.40.50.2000">
    <property type="entry name" value="Glycogen Phosphorylase B"/>
    <property type="match status" value="1"/>
</dbReference>
<dbReference type="FunFam" id="3.40.50.2000:FF:000050">
    <property type="entry name" value="UDP-glucuronosyltransferase"/>
    <property type="match status" value="1"/>
</dbReference>
<dbReference type="AlphaFoldDB" id="A0A9N9MMS6"/>
<reference evidence="6" key="1">
    <citation type="submission" date="2022-01" db="EMBL/GenBank/DDBJ databases">
        <authorList>
            <person name="King R."/>
        </authorList>
    </citation>
    <scope>NUCLEOTIDE SEQUENCE</scope>
</reference>
<dbReference type="PROSITE" id="PS00375">
    <property type="entry name" value="UDPGT"/>
    <property type="match status" value="1"/>
</dbReference>
<dbReference type="Proteomes" id="UP001152799">
    <property type="component" value="Chromosome 4"/>
</dbReference>
<keyword evidence="5" id="KW-1133">Transmembrane helix</keyword>
<keyword evidence="5" id="KW-0732">Signal</keyword>
<dbReference type="SUPFAM" id="SSF53756">
    <property type="entry name" value="UDP-Glycosyltransferase/glycogen phosphorylase"/>
    <property type="match status" value="1"/>
</dbReference>
<keyword evidence="2 4" id="KW-0328">Glycosyltransferase</keyword>
<dbReference type="InterPro" id="IPR002213">
    <property type="entry name" value="UDP_glucos_trans"/>
</dbReference>
<sequence length="521" mass="59828">MNIKLSLLCLVYFFKVSNGARLLGIFAMPGNSHYILAERLMKGYAAAGHHVTMISPYPTKNVPKNASWEDIVLDGLDDAYREKLKEVNLYEDSTRSNWNKIVSYQELMMHWVNTTLYHPKVRALLTPENKFDVVIMEQFLNDAHKYFAHYFQCHLIVLSSMGPVVWVNNIAGNPVPPSYVESFLSGGTFSANKFWDRFVNFFDYIIGNLVEYFYLKPLHNDLIQKAFPGAPSVEELNERIALILLSSHTSLLEAVPLVPNMVEIGGYFIDPPKKLPKDIQQFLDNAPEGVIYFSMGSNVNSKDMPMEKRQMLFDVFSKIKQKVLWKFEDENATGIPDNVLIKSWMPQQDVLAHPNVKLFITHGGFLSTTETIYHGVPVLAIPVFGDQFINANKAVRYGYGLMLSYHDNQNFNEDTLTRLLQELLTNPIYQENAKRRSRIFHDRPIKPMANAVYWLEHILRHDGAEHLKVVGRKLSFYEYLMLDVVGVILVGIMLILFVGKRICNKMFVHVKPLKQHKFKSG</sequence>
<comment type="similarity">
    <text evidence="1 4">Belongs to the UDP-glycosyltransferase family.</text>
</comment>
<keyword evidence="5" id="KW-0472">Membrane</keyword>
<feature type="signal peptide" evidence="5">
    <location>
        <begin position="1"/>
        <end position="19"/>
    </location>
</feature>
<evidence type="ECO:0000256" key="3">
    <source>
        <dbReference type="ARBA" id="ARBA00022679"/>
    </source>
</evidence>
<dbReference type="EC" id="2.4.1.17" evidence="5"/>
<comment type="catalytic activity">
    <reaction evidence="5">
        <text>glucuronate acceptor + UDP-alpha-D-glucuronate = acceptor beta-D-glucuronoside + UDP + H(+)</text>
        <dbReference type="Rhea" id="RHEA:21032"/>
        <dbReference type="ChEBI" id="CHEBI:15378"/>
        <dbReference type="ChEBI" id="CHEBI:58052"/>
        <dbReference type="ChEBI" id="CHEBI:58223"/>
        <dbReference type="ChEBI" id="CHEBI:132367"/>
        <dbReference type="ChEBI" id="CHEBI:132368"/>
        <dbReference type="EC" id="2.4.1.17"/>
    </reaction>
</comment>
<dbReference type="InterPro" id="IPR050271">
    <property type="entry name" value="UDP-glycosyltransferase"/>
</dbReference>
<evidence type="ECO:0000256" key="1">
    <source>
        <dbReference type="ARBA" id="ARBA00009995"/>
    </source>
</evidence>
<keyword evidence="5" id="KW-0812">Transmembrane</keyword>
<protein>
    <recommendedName>
        <fullName evidence="5">UDP-glucuronosyltransferase</fullName>
        <ecNumber evidence="5">2.4.1.17</ecNumber>
    </recommendedName>
</protein>
<dbReference type="CDD" id="cd03784">
    <property type="entry name" value="GT1_Gtf-like"/>
    <property type="match status" value="1"/>
</dbReference>
<dbReference type="PANTHER" id="PTHR48043:SF159">
    <property type="entry name" value="EG:EG0003.4 PROTEIN-RELATED"/>
    <property type="match status" value="1"/>
</dbReference>
<organism evidence="6 7">
    <name type="scientific">Ceutorhynchus assimilis</name>
    <name type="common">cabbage seed weevil</name>
    <dbReference type="NCBI Taxonomy" id="467358"/>
    <lineage>
        <taxon>Eukaryota</taxon>
        <taxon>Metazoa</taxon>
        <taxon>Ecdysozoa</taxon>
        <taxon>Arthropoda</taxon>
        <taxon>Hexapoda</taxon>
        <taxon>Insecta</taxon>
        <taxon>Pterygota</taxon>
        <taxon>Neoptera</taxon>
        <taxon>Endopterygota</taxon>
        <taxon>Coleoptera</taxon>
        <taxon>Polyphaga</taxon>
        <taxon>Cucujiformia</taxon>
        <taxon>Curculionidae</taxon>
        <taxon>Ceutorhynchinae</taxon>
        <taxon>Ceutorhynchus</taxon>
    </lineage>
</organism>
<gene>
    <name evidence="6" type="ORF">CEUTPL_LOCUS7902</name>
</gene>
<evidence type="ECO:0000256" key="2">
    <source>
        <dbReference type="ARBA" id="ARBA00022676"/>
    </source>
</evidence>
<evidence type="ECO:0000256" key="5">
    <source>
        <dbReference type="RuleBase" id="RU362059"/>
    </source>
</evidence>
<keyword evidence="7" id="KW-1185">Reference proteome</keyword>
<evidence type="ECO:0000313" key="7">
    <source>
        <dbReference type="Proteomes" id="UP001152799"/>
    </source>
</evidence>
<proteinExistence type="inferred from homology"/>
<feature type="transmembrane region" description="Helical" evidence="5">
    <location>
        <begin position="476"/>
        <end position="498"/>
    </location>
</feature>
<keyword evidence="3 4" id="KW-0808">Transferase</keyword>
<evidence type="ECO:0000313" key="6">
    <source>
        <dbReference type="EMBL" id="CAG9767337.1"/>
    </source>
</evidence>
<dbReference type="InterPro" id="IPR035595">
    <property type="entry name" value="UDP_glycos_trans_CS"/>
</dbReference>
<dbReference type="GO" id="GO:0016020">
    <property type="term" value="C:membrane"/>
    <property type="evidence" value="ECO:0007669"/>
    <property type="project" value="UniProtKB-SubCell"/>
</dbReference>
<feature type="chain" id="PRO_5040530133" description="UDP-glucuronosyltransferase" evidence="5">
    <location>
        <begin position="20"/>
        <end position="521"/>
    </location>
</feature>
<dbReference type="EMBL" id="OU892280">
    <property type="protein sequence ID" value="CAG9767337.1"/>
    <property type="molecule type" value="Genomic_DNA"/>
</dbReference>
<evidence type="ECO:0000256" key="4">
    <source>
        <dbReference type="RuleBase" id="RU003718"/>
    </source>
</evidence>
<dbReference type="PANTHER" id="PTHR48043">
    <property type="entry name" value="EG:EG0003.4 PROTEIN-RELATED"/>
    <property type="match status" value="1"/>
</dbReference>
<dbReference type="Pfam" id="PF00201">
    <property type="entry name" value="UDPGT"/>
    <property type="match status" value="1"/>
</dbReference>
<name>A0A9N9MMS6_9CUCU</name>
<accession>A0A9N9MMS6</accession>